<evidence type="ECO:0000256" key="1">
    <source>
        <dbReference type="ARBA" id="ARBA00010541"/>
    </source>
</evidence>
<evidence type="ECO:0000313" key="6">
    <source>
        <dbReference type="Proteomes" id="UP001500547"/>
    </source>
</evidence>
<dbReference type="PANTHER" id="PTHR43343">
    <property type="entry name" value="PEPTIDASE S12"/>
    <property type="match status" value="1"/>
</dbReference>
<evidence type="ECO:0008006" key="7">
    <source>
        <dbReference type="Google" id="ProtNLM"/>
    </source>
</evidence>
<proteinExistence type="inferred from homology"/>
<keyword evidence="2" id="KW-0645">Protease</keyword>
<dbReference type="PANTHER" id="PTHR43343:SF3">
    <property type="entry name" value="PROTEASE DO-LIKE 8, CHLOROPLASTIC"/>
    <property type="match status" value="1"/>
</dbReference>
<accession>A0ABP9QJ99</accession>
<reference evidence="6" key="1">
    <citation type="journal article" date="2019" name="Int. J. Syst. Evol. Microbiol.">
        <title>The Global Catalogue of Microorganisms (GCM) 10K type strain sequencing project: providing services to taxonomists for standard genome sequencing and annotation.</title>
        <authorList>
            <consortium name="The Broad Institute Genomics Platform"/>
            <consortium name="The Broad Institute Genome Sequencing Center for Infectious Disease"/>
            <person name="Wu L."/>
            <person name="Ma J."/>
        </authorList>
    </citation>
    <scope>NUCLEOTIDE SEQUENCE [LARGE SCALE GENOMIC DNA]</scope>
    <source>
        <strain evidence="6">JCM 18715</strain>
    </source>
</reference>
<organism evidence="5 6">
    <name type="scientific">Viridibacterium curvum</name>
    <dbReference type="NCBI Taxonomy" id="1101404"/>
    <lineage>
        <taxon>Bacteria</taxon>
        <taxon>Pseudomonadati</taxon>
        <taxon>Pseudomonadota</taxon>
        <taxon>Betaproteobacteria</taxon>
        <taxon>Rhodocyclales</taxon>
        <taxon>Rhodocyclaceae</taxon>
        <taxon>Viridibacterium</taxon>
    </lineage>
</organism>
<dbReference type="InterPro" id="IPR009003">
    <property type="entry name" value="Peptidase_S1_PA"/>
</dbReference>
<keyword evidence="3" id="KW-0378">Hydrolase</keyword>
<evidence type="ECO:0000313" key="5">
    <source>
        <dbReference type="EMBL" id="GAA5162855.1"/>
    </source>
</evidence>
<comment type="caution">
    <text evidence="5">The sequence shown here is derived from an EMBL/GenBank/DDBJ whole genome shotgun (WGS) entry which is preliminary data.</text>
</comment>
<evidence type="ECO:0000256" key="3">
    <source>
        <dbReference type="ARBA" id="ARBA00022801"/>
    </source>
</evidence>
<comment type="similarity">
    <text evidence="1">Belongs to the peptidase S1C family.</text>
</comment>
<gene>
    <name evidence="5" type="ORF">GCM10025770_14140</name>
</gene>
<name>A0ABP9QJ99_9RHOO</name>
<dbReference type="PRINTS" id="PR00834">
    <property type="entry name" value="PROTEASES2C"/>
</dbReference>
<dbReference type="Gene3D" id="2.40.10.10">
    <property type="entry name" value="Trypsin-like serine proteases"/>
    <property type="match status" value="2"/>
</dbReference>
<dbReference type="SUPFAM" id="SSF50494">
    <property type="entry name" value="Trypsin-like serine proteases"/>
    <property type="match status" value="1"/>
</dbReference>
<dbReference type="InterPro" id="IPR043504">
    <property type="entry name" value="Peptidase_S1_PA_chymotrypsin"/>
</dbReference>
<dbReference type="EMBL" id="BAABLD010000007">
    <property type="protein sequence ID" value="GAA5162855.1"/>
    <property type="molecule type" value="Genomic_DNA"/>
</dbReference>
<evidence type="ECO:0000256" key="2">
    <source>
        <dbReference type="ARBA" id="ARBA00022670"/>
    </source>
</evidence>
<protein>
    <recommendedName>
        <fullName evidence="7">Serine protease</fullName>
    </recommendedName>
</protein>
<dbReference type="Proteomes" id="UP001500547">
    <property type="component" value="Unassembled WGS sequence"/>
</dbReference>
<dbReference type="Pfam" id="PF13365">
    <property type="entry name" value="Trypsin_2"/>
    <property type="match status" value="1"/>
</dbReference>
<dbReference type="InterPro" id="IPR051201">
    <property type="entry name" value="Chloro_Bact_Ser_Proteases"/>
</dbReference>
<keyword evidence="4" id="KW-0732">Signal</keyword>
<dbReference type="InterPro" id="IPR001940">
    <property type="entry name" value="Peptidase_S1C"/>
</dbReference>
<evidence type="ECO:0000256" key="4">
    <source>
        <dbReference type="SAM" id="SignalP"/>
    </source>
</evidence>
<dbReference type="RefSeq" id="WP_345532179.1">
    <property type="nucleotide sequence ID" value="NZ_BAABLD010000007.1"/>
</dbReference>
<keyword evidence="6" id="KW-1185">Reference proteome</keyword>
<feature type="chain" id="PRO_5046027408" description="Serine protease" evidence="4">
    <location>
        <begin position="21"/>
        <end position="226"/>
    </location>
</feature>
<sequence>MKLPALMLSCLFLAAPTANAMEPDQLFKQIAPSVWLVRTFDSGSVPTGSGSAVVVEPRRLITNCHVLSKAASFVLVKDKLSFKGKLEYVDLERDLCMVSVTDEKFDAPPVKRINAQSLVVGQRVVTLGNPRALEMTLSDGLISRLQYDDDQKIEAIQTSAPFSPGSSGGGLFDLEGRLLGITQRVAVGTGMQNLNFALPAEWLDDLPARSKEQLDAWYASQRKPSR</sequence>
<feature type="signal peptide" evidence="4">
    <location>
        <begin position="1"/>
        <end position="20"/>
    </location>
</feature>